<protein>
    <submittedName>
        <fullName evidence="1">Uncharacterized protein</fullName>
    </submittedName>
</protein>
<organism evidence="1 2">
    <name type="scientific">Paenacidovorax monticola</name>
    <dbReference type="NCBI Taxonomy" id="1926868"/>
    <lineage>
        <taxon>Bacteria</taxon>
        <taxon>Pseudomonadati</taxon>
        <taxon>Pseudomonadota</taxon>
        <taxon>Betaproteobacteria</taxon>
        <taxon>Burkholderiales</taxon>
        <taxon>Comamonadaceae</taxon>
        <taxon>Paenacidovorax</taxon>
    </lineage>
</organism>
<reference evidence="1 2" key="1">
    <citation type="submission" date="2020-08" db="EMBL/GenBank/DDBJ databases">
        <title>Genome sequence of Acidovorax monticola KACC 19171T.</title>
        <authorList>
            <person name="Hyun D.-W."/>
            <person name="Bae J.-W."/>
        </authorList>
    </citation>
    <scope>NUCLEOTIDE SEQUENCE [LARGE SCALE GENOMIC DNA]</scope>
    <source>
        <strain evidence="1 2">KACC 19171</strain>
    </source>
</reference>
<dbReference type="KEGG" id="amon:H9L24_15545"/>
<dbReference type="EMBL" id="CP060790">
    <property type="protein sequence ID" value="QNP58428.1"/>
    <property type="molecule type" value="Genomic_DNA"/>
</dbReference>
<keyword evidence="2" id="KW-1185">Reference proteome</keyword>
<dbReference type="Proteomes" id="UP000516057">
    <property type="component" value="Chromosome"/>
</dbReference>
<evidence type="ECO:0000313" key="1">
    <source>
        <dbReference type="EMBL" id="QNP58428.1"/>
    </source>
</evidence>
<proteinExistence type="predicted"/>
<dbReference type="AlphaFoldDB" id="A0A7H0HD12"/>
<dbReference type="Pfam" id="PF20388">
    <property type="entry name" value="DUF6683"/>
    <property type="match status" value="1"/>
</dbReference>
<accession>A0A7H0HD12</accession>
<sequence>MKTIEWTPRVGVGQTACNNERRRLLGLAWAAGAVALGLPAAARAQSWTAAGSSPFLWNNQSPLGLYRSVNTMMLGRLPRTGPAGAQMPGARPRAPLAATDFERTGGSVMPARMAASGAPAQQAELRKTYEAVLDAYLQLLKDSGELARLGSNVAGALTFLVTTAHYVHHGGAELSEAQQELILGDFNDALAQTPAFVQMSHRQRQELFETAGITGAYVLTMYRLGVEQRNPAHVKTAKEVADLAIEQVFGVARSRLALEQGVRVR</sequence>
<gene>
    <name evidence="1" type="ORF">H9L24_15545</name>
</gene>
<dbReference type="RefSeq" id="WP_187735416.1">
    <property type="nucleotide sequence ID" value="NZ_CP060790.1"/>
</dbReference>
<dbReference type="InterPro" id="IPR006311">
    <property type="entry name" value="TAT_signal"/>
</dbReference>
<dbReference type="PROSITE" id="PS51318">
    <property type="entry name" value="TAT"/>
    <property type="match status" value="1"/>
</dbReference>
<name>A0A7H0HD12_9BURK</name>
<evidence type="ECO:0000313" key="2">
    <source>
        <dbReference type="Proteomes" id="UP000516057"/>
    </source>
</evidence>
<dbReference type="InterPro" id="IPR046505">
    <property type="entry name" value="DUF6683"/>
</dbReference>